<dbReference type="AlphaFoldDB" id="A0A074Z221"/>
<dbReference type="GO" id="GO:0036503">
    <property type="term" value="P:ERAD pathway"/>
    <property type="evidence" value="ECO:0007669"/>
    <property type="project" value="TreeGrafter"/>
</dbReference>
<dbReference type="SMART" id="SM00166">
    <property type="entry name" value="UBX"/>
    <property type="match status" value="1"/>
</dbReference>
<dbReference type="EMBL" id="KL596995">
    <property type="protein sequence ID" value="KER21096.1"/>
    <property type="molecule type" value="Genomic_DNA"/>
</dbReference>
<dbReference type="Gene3D" id="3.10.20.90">
    <property type="entry name" value="Phosphatidylinositol 3-kinase Catalytic Subunit, Chain A, domain 1"/>
    <property type="match status" value="1"/>
</dbReference>
<accession>A0A074Z221</accession>
<evidence type="ECO:0000259" key="3">
    <source>
        <dbReference type="PROSITE" id="PS50033"/>
    </source>
</evidence>
<organism evidence="4 5">
    <name type="scientific">Opisthorchis viverrini</name>
    <name type="common">Southeast Asian liver fluke</name>
    <dbReference type="NCBI Taxonomy" id="6198"/>
    <lineage>
        <taxon>Eukaryota</taxon>
        <taxon>Metazoa</taxon>
        <taxon>Spiralia</taxon>
        <taxon>Lophotrochozoa</taxon>
        <taxon>Platyhelminthes</taxon>
        <taxon>Trematoda</taxon>
        <taxon>Digenea</taxon>
        <taxon>Opisthorchiida</taxon>
        <taxon>Opisthorchiata</taxon>
        <taxon>Opisthorchiidae</taxon>
        <taxon>Opisthorchis</taxon>
    </lineage>
</organism>
<dbReference type="CDD" id="cd01767">
    <property type="entry name" value="UBX"/>
    <property type="match status" value="1"/>
</dbReference>
<evidence type="ECO:0000313" key="5">
    <source>
        <dbReference type="Proteomes" id="UP000054324"/>
    </source>
</evidence>
<dbReference type="Pfam" id="PF00789">
    <property type="entry name" value="UBX"/>
    <property type="match status" value="1"/>
</dbReference>
<feature type="domain" description="UBX" evidence="3">
    <location>
        <begin position="247"/>
        <end position="351"/>
    </location>
</feature>
<dbReference type="Proteomes" id="UP000054324">
    <property type="component" value="Unassembled WGS sequence"/>
</dbReference>
<feature type="compositionally biased region" description="Low complexity" evidence="2">
    <location>
        <begin position="417"/>
        <end position="432"/>
    </location>
</feature>
<proteinExistence type="predicted"/>
<dbReference type="InterPro" id="IPR029071">
    <property type="entry name" value="Ubiquitin-like_domsf"/>
</dbReference>
<feature type="region of interest" description="Disordered" evidence="2">
    <location>
        <begin position="211"/>
        <end position="231"/>
    </location>
</feature>
<name>A0A074Z221_OPIVI</name>
<dbReference type="PANTHER" id="PTHR46424:SF1">
    <property type="entry name" value="UBX DOMAIN-CONTAINING PROTEIN 4"/>
    <property type="match status" value="1"/>
</dbReference>
<evidence type="ECO:0000256" key="2">
    <source>
        <dbReference type="SAM" id="MobiDB-lite"/>
    </source>
</evidence>
<evidence type="ECO:0000256" key="1">
    <source>
        <dbReference type="ARBA" id="ARBA00040925"/>
    </source>
</evidence>
<feature type="region of interest" description="Disordered" evidence="2">
    <location>
        <begin position="407"/>
        <end position="436"/>
    </location>
</feature>
<dbReference type="SUPFAM" id="SSF54236">
    <property type="entry name" value="Ubiquitin-like"/>
    <property type="match status" value="1"/>
</dbReference>
<gene>
    <name evidence="4" type="ORF">T265_10510</name>
</gene>
<dbReference type="GO" id="GO:0005783">
    <property type="term" value="C:endoplasmic reticulum"/>
    <property type="evidence" value="ECO:0007669"/>
    <property type="project" value="TreeGrafter"/>
</dbReference>
<dbReference type="STRING" id="6198.A0A074Z221"/>
<dbReference type="InterPro" id="IPR001012">
    <property type="entry name" value="UBX_dom"/>
</dbReference>
<dbReference type="CTD" id="20324678"/>
<sequence length="534" mass="59787">MCFARRATVCRSADESSERMDRQFDADTAAVCDGVVCLRLEASSEAAMQFSAVYVLLSVPCVYIIAPSGKAVDVKLGGVEKKELRDWIAKHTKDKFVASCSTETTKEPTVCRNDEDHQEQAQTSQSDPAPLDQRVSAAYQLMEEKRRARLEEERENARIAEIKRRELGKTMQDFRERQRAREVEEAMAERRKEEAEARILRERLRQQIEEDRRAFQERSQGTTNQVPTDSAPTITESVSRQRIVPTGENDLARLQFRMIGGGHIIGRFTPTSNLASDVRNWLQQAITIDAQDADGAGEYPTVDENTRKKLSSLILQGYRFRQLHPPKLFEPEEEVNTMTELGLFPSAVLMLVPTGGRSTSAIQPAYGSWTSTLYGFVSGALGTLYSYTGWLLGGIYSVGSGFVSSISPSHTTRQRQSPESTSSPGPTSSGSSKSRENRAIRRQVIFIADSVTNQKPVFNSNNRTRELEITQWLKSKLADWKVCASNPTMASRLFNSRLGQPGSMLAFGQSCSKMVLQLNGWIISYYRNVKSDMN</sequence>
<dbReference type="KEGG" id="ovi:T265_10510"/>
<dbReference type="PROSITE" id="PS50033">
    <property type="entry name" value="UBX"/>
    <property type="match status" value="1"/>
</dbReference>
<dbReference type="PANTHER" id="PTHR46424">
    <property type="entry name" value="UBX DOMAIN-CONTAINING PROTEIN 4"/>
    <property type="match status" value="1"/>
</dbReference>
<dbReference type="OrthoDB" id="2445133at2759"/>
<keyword evidence="5" id="KW-1185">Reference proteome</keyword>
<evidence type="ECO:0000313" key="4">
    <source>
        <dbReference type="EMBL" id="KER21096.1"/>
    </source>
</evidence>
<dbReference type="GeneID" id="20324678"/>
<feature type="region of interest" description="Disordered" evidence="2">
    <location>
        <begin position="106"/>
        <end position="131"/>
    </location>
</feature>
<reference evidence="4 5" key="1">
    <citation type="submission" date="2013-11" db="EMBL/GenBank/DDBJ databases">
        <title>Opisthorchis viverrini - life in the bile duct.</title>
        <authorList>
            <person name="Young N.D."/>
            <person name="Nagarajan N."/>
            <person name="Lin S.J."/>
            <person name="Korhonen P.K."/>
            <person name="Jex A.R."/>
            <person name="Hall R.S."/>
            <person name="Safavi-Hemami H."/>
            <person name="Kaewkong W."/>
            <person name="Bertrand D."/>
            <person name="Gao S."/>
            <person name="Seet Q."/>
            <person name="Wongkham S."/>
            <person name="Teh B.T."/>
            <person name="Wongkham C."/>
            <person name="Intapan P.M."/>
            <person name="Maleewong W."/>
            <person name="Yang X."/>
            <person name="Hu M."/>
            <person name="Wang Z."/>
            <person name="Hofmann A."/>
            <person name="Sternberg P.W."/>
            <person name="Tan P."/>
            <person name="Wang J."/>
            <person name="Gasser R.B."/>
        </authorList>
    </citation>
    <scope>NUCLEOTIDE SEQUENCE [LARGE SCALE GENOMIC DNA]</scope>
</reference>
<dbReference type="RefSeq" id="XP_009175162.1">
    <property type="nucleotide sequence ID" value="XM_009176898.1"/>
</dbReference>
<feature type="compositionally biased region" description="Polar residues" evidence="2">
    <location>
        <begin position="217"/>
        <end position="231"/>
    </location>
</feature>
<protein>
    <recommendedName>
        <fullName evidence="1">UBX domain-containing protein 4</fullName>
    </recommendedName>
</protein>